<gene>
    <name evidence="2" type="ORF">C884_00573</name>
</gene>
<dbReference type="CDD" id="cd00165">
    <property type="entry name" value="S4"/>
    <property type="match status" value="1"/>
</dbReference>
<comment type="caution">
    <text evidence="2">The sequence shown here is derived from an EMBL/GenBank/DDBJ whole genome shotgun (WGS) entry which is preliminary data.</text>
</comment>
<dbReference type="PROSITE" id="PS50889">
    <property type="entry name" value="S4"/>
    <property type="match status" value="1"/>
</dbReference>
<organism evidence="2 3">
    <name type="scientific">Kocuria palustris PEL</name>
    <dbReference type="NCBI Taxonomy" id="1236550"/>
    <lineage>
        <taxon>Bacteria</taxon>
        <taxon>Bacillati</taxon>
        <taxon>Actinomycetota</taxon>
        <taxon>Actinomycetes</taxon>
        <taxon>Micrococcales</taxon>
        <taxon>Micrococcaceae</taxon>
        <taxon>Kocuria</taxon>
    </lineage>
</organism>
<name>M2WCT8_9MICC</name>
<evidence type="ECO:0000313" key="3">
    <source>
        <dbReference type="Proteomes" id="UP000009877"/>
    </source>
</evidence>
<dbReference type="Gene3D" id="3.10.290.10">
    <property type="entry name" value="RNA-binding S4 domain"/>
    <property type="match status" value="1"/>
</dbReference>
<reference evidence="2 3" key="1">
    <citation type="journal article" date="2014" name="Genome Announc.">
        <title>Draft Genome Sequence of Kocuria palustris PEL.</title>
        <authorList>
            <person name="Sharma G."/>
            <person name="Khatri I."/>
            <person name="Subramanian S."/>
        </authorList>
    </citation>
    <scope>NUCLEOTIDE SEQUENCE [LARGE SCALE GENOMIC DNA]</scope>
    <source>
        <strain evidence="2 3">PEL</strain>
    </source>
</reference>
<proteinExistence type="predicted"/>
<dbReference type="Pfam" id="PF13275">
    <property type="entry name" value="S4_2"/>
    <property type="match status" value="1"/>
</dbReference>
<keyword evidence="1" id="KW-0694">RNA-binding</keyword>
<evidence type="ECO:0000313" key="2">
    <source>
        <dbReference type="EMBL" id="EME36282.1"/>
    </source>
</evidence>
<protein>
    <submittedName>
        <fullName evidence="2">Uncharacterized protein</fullName>
    </submittedName>
</protein>
<dbReference type="SUPFAM" id="SSF55174">
    <property type="entry name" value="Alpha-L RNA-binding motif"/>
    <property type="match status" value="1"/>
</dbReference>
<evidence type="ECO:0000256" key="1">
    <source>
        <dbReference type="PROSITE-ProRule" id="PRU00182"/>
    </source>
</evidence>
<dbReference type="AlphaFoldDB" id="M2WCT8"/>
<dbReference type="EMBL" id="ANHZ02000016">
    <property type="protein sequence ID" value="EME36282.1"/>
    <property type="molecule type" value="Genomic_DNA"/>
</dbReference>
<accession>M2WCT8</accession>
<dbReference type="STRING" id="71999.KPaMU14_08810"/>
<keyword evidence="3" id="KW-1185">Reference proteome</keyword>
<dbReference type="Proteomes" id="UP000009877">
    <property type="component" value="Unassembled WGS sequence"/>
</dbReference>
<dbReference type="GO" id="GO:0003723">
    <property type="term" value="F:RNA binding"/>
    <property type="evidence" value="ECO:0007669"/>
    <property type="project" value="UniProtKB-KW"/>
</dbReference>
<sequence length="78" mass="8557">MTDTASTPEELPIRDEMIRLGQALKLGSLVEDGAMARTAVEEGMVQVNQDIETRRGRQLHDGDVITYNGTSLVIRAQS</sequence>
<dbReference type="InterPro" id="IPR036986">
    <property type="entry name" value="S4_RNA-bd_sf"/>
</dbReference>
<dbReference type="RefSeq" id="WP_006214996.1">
    <property type="nucleotide sequence ID" value="NZ_ANHZ02000016.1"/>
</dbReference>